<protein>
    <submittedName>
        <fullName evidence="1">Uncharacterized protein</fullName>
    </submittedName>
</protein>
<organism evidence="1">
    <name type="scientific">Auxenochlorella protothecoides</name>
    <name type="common">Green microalga</name>
    <name type="synonym">Chlorella protothecoides</name>
    <dbReference type="NCBI Taxonomy" id="3075"/>
    <lineage>
        <taxon>Eukaryota</taxon>
        <taxon>Viridiplantae</taxon>
        <taxon>Chlorophyta</taxon>
        <taxon>core chlorophytes</taxon>
        <taxon>Trebouxiophyceae</taxon>
        <taxon>Chlorellales</taxon>
        <taxon>Chlorellaceae</taxon>
        <taxon>Auxenochlorella</taxon>
    </lineage>
</organism>
<evidence type="ECO:0000313" key="1">
    <source>
        <dbReference type="EMBL" id="JAT76341.1"/>
    </source>
</evidence>
<feature type="non-terminal residue" evidence="1">
    <location>
        <position position="1"/>
    </location>
</feature>
<gene>
    <name evidence="1" type="ORF">g.8771</name>
</gene>
<dbReference type="EMBL" id="GDKF01002281">
    <property type="protein sequence ID" value="JAT76341.1"/>
    <property type="molecule type" value="Transcribed_RNA"/>
</dbReference>
<name>A0A1D2AB84_AUXPR</name>
<sequence>YAMCNNAHTLVKVLVPTLRASVGQLDSQDHFVGPPGSMWSSAPETDESDAIIEHQMRMYEGQIEECELANPVPYWDGYSGLVRVSDEGLALKLQQASQRHHGQRGSEAATLQLPTPFASSDAEVEAPGPGSGGVLLATCRSLVEAGQLAGASALLRTLLASTPLRRVDVVESAADLLLQAQGWDRALAATPSPRPACAYSRELQAAMDCLRRSEPRRALAILHKAEQSLPSGDGGCEAARLEILREFIQGKRHV</sequence>
<dbReference type="AlphaFoldDB" id="A0A1D2AB84"/>
<reference evidence="1" key="1">
    <citation type="submission" date="2015-08" db="EMBL/GenBank/DDBJ databases">
        <authorList>
            <person name="Babu N.S."/>
            <person name="Beckwith C.J."/>
            <person name="Beseler K.G."/>
            <person name="Brison A."/>
            <person name="Carone J.V."/>
            <person name="Caskin T.P."/>
            <person name="Diamond M."/>
            <person name="Durham M.E."/>
            <person name="Foxe J.M."/>
            <person name="Go M."/>
            <person name="Henderson B.A."/>
            <person name="Jones I.B."/>
            <person name="McGettigan J.A."/>
            <person name="Micheletti S.J."/>
            <person name="Nasrallah M.E."/>
            <person name="Ortiz D."/>
            <person name="Piller C.R."/>
            <person name="Privatt S.R."/>
            <person name="Schneider S.L."/>
            <person name="Sharp S."/>
            <person name="Smith T.C."/>
            <person name="Stanton J.D."/>
            <person name="Ullery H.E."/>
            <person name="Wilson R.J."/>
            <person name="Serrano M.G."/>
            <person name="Buck G."/>
            <person name="Lee V."/>
            <person name="Wang Y."/>
            <person name="Carvalho R."/>
            <person name="Voegtly L."/>
            <person name="Shi R."/>
            <person name="Duckworth R."/>
            <person name="Johnson A."/>
            <person name="Loviza R."/>
            <person name="Walstead R."/>
            <person name="Shah Z."/>
            <person name="Kiflezghi M."/>
            <person name="Wade K."/>
            <person name="Ball S.L."/>
            <person name="Bradley K.W."/>
            <person name="Asai D.J."/>
            <person name="Bowman C.A."/>
            <person name="Russell D.A."/>
            <person name="Pope W.H."/>
            <person name="Jacobs-Sera D."/>
            <person name="Hendrix R.W."/>
            <person name="Hatfull G.F."/>
        </authorList>
    </citation>
    <scope>NUCLEOTIDE SEQUENCE</scope>
</reference>
<proteinExistence type="predicted"/>
<accession>A0A1D2AB84</accession>